<gene>
    <name evidence="5" type="ORF">I6N98_01325</name>
</gene>
<dbReference type="Gene3D" id="3.40.50.720">
    <property type="entry name" value="NAD(P)-binding Rossmann-like Domain"/>
    <property type="match status" value="1"/>
</dbReference>
<accession>A0A7T4URN4</accession>
<evidence type="ECO:0000259" key="4">
    <source>
        <dbReference type="SMART" id="SM00822"/>
    </source>
</evidence>
<evidence type="ECO:0000256" key="3">
    <source>
        <dbReference type="RuleBase" id="RU000363"/>
    </source>
</evidence>
<name>A0A7T4URN4_9GAMM</name>
<dbReference type="PRINTS" id="PR00080">
    <property type="entry name" value="SDRFAMILY"/>
</dbReference>
<proteinExistence type="inferred from homology"/>
<dbReference type="CDD" id="cd05233">
    <property type="entry name" value="SDR_c"/>
    <property type="match status" value="1"/>
</dbReference>
<comment type="similarity">
    <text evidence="1 3">Belongs to the short-chain dehydrogenases/reductases (SDR) family.</text>
</comment>
<dbReference type="RefSeq" id="WP_198570036.1">
    <property type="nucleotide sequence ID" value="NZ_CP066167.1"/>
</dbReference>
<dbReference type="InterPro" id="IPR036291">
    <property type="entry name" value="NAD(P)-bd_dom_sf"/>
</dbReference>
<dbReference type="NCBIfam" id="NF004196">
    <property type="entry name" value="PRK05650.1"/>
    <property type="match status" value="1"/>
</dbReference>
<dbReference type="FunFam" id="3.40.50.720:FF:000084">
    <property type="entry name" value="Short-chain dehydrogenase reductase"/>
    <property type="match status" value="1"/>
</dbReference>
<dbReference type="GO" id="GO:0016491">
    <property type="term" value="F:oxidoreductase activity"/>
    <property type="evidence" value="ECO:0007669"/>
    <property type="project" value="UniProtKB-KW"/>
</dbReference>
<dbReference type="PANTHER" id="PTHR43391">
    <property type="entry name" value="RETINOL DEHYDROGENASE-RELATED"/>
    <property type="match status" value="1"/>
</dbReference>
<dbReference type="InterPro" id="IPR057326">
    <property type="entry name" value="KR_dom"/>
</dbReference>
<organism evidence="5 6">
    <name type="scientific">Spongiibacter nanhainus</name>
    <dbReference type="NCBI Taxonomy" id="2794344"/>
    <lineage>
        <taxon>Bacteria</taxon>
        <taxon>Pseudomonadati</taxon>
        <taxon>Pseudomonadota</taxon>
        <taxon>Gammaproteobacteria</taxon>
        <taxon>Cellvibrionales</taxon>
        <taxon>Spongiibacteraceae</taxon>
        <taxon>Spongiibacter</taxon>
    </lineage>
</organism>
<feature type="domain" description="Ketoreductase" evidence="4">
    <location>
        <begin position="3"/>
        <end position="186"/>
    </location>
</feature>
<dbReference type="EMBL" id="CP066167">
    <property type="protein sequence ID" value="QQD18545.1"/>
    <property type="molecule type" value="Genomic_DNA"/>
</dbReference>
<evidence type="ECO:0000256" key="2">
    <source>
        <dbReference type="ARBA" id="ARBA00023002"/>
    </source>
</evidence>
<dbReference type="SMART" id="SM00822">
    <property type="entry name" value="PKS_KR"/>
    <property type="match status" value="1"/>
</dbReference>
<reference evidence="5 6" key="1">
    <citation type="submission" date="2020-12" db="EMBL/GenBank/DDBJ databases">
        <authorList>
            <person name="Shan Y."/>
        </authorList>
    </citation>
    <scope>NUCLEOTIDE SEQUENCE [LARGE SCALE GENOMIC DNA]</scope>
    <source>
        <strain evidence="6">csc3.9</strain>
    </source>
</reference>
<dbReference type="InterPro" id="IPR020904">
    <property type="entry name" value="Sc_DH/Rdtase_CS"/>
</dbReference>
<dbReference type="InterPro" id="IPR002347">
    <property type="entry name" value="SDR_fam"/>
</dbReference>
<dbReference type="AlphaFoldDB" id="A0A7T4URN4"/>
<dbReference type="PRINTS" id="PR00081">
    <property type="entry name" value="GDHRDH"/>
</dbReference>
<dbReference type="PROSITE" id="PS00061">
    <property type="entry name" value="ADH_SHORT"/>
    <property type="match status" value="1"/>
</dbReference>
<keyword evidence="6" id="KW-1185">Reference proteome</keyword>
<dbReference type="KEGG" id="snan:I6N98_01325"/>
<sequence>MSQRIFITGGASGLGLALAHRFADSGASVCIGDIHTERGSEAEQALAAKATAKFLTCDVQRESDLQAAADWLLAEWGGVDVVINNAGVASAGAIDEFSMADWQWVMDINLLGVVRGCKVFSALMKNQGSGHIVNIASLAGLIHPPRMGSYCATKAAVVALSESMSLELDGDNIAVSVVCPGFFRTNLSESVRASDSSAQVMTEKLVSKAKVGAEEIADAVYTGIVQRDYYIIPQADARRNWRLKRWLPFKRYRQMMLKSTAGMMRRG</sequence>
<evidence type="ECO:0000256" key="1">
    <source>
        <dbReference type="ARBA" id="ARBA00006484"/>
    </source>
</evidence>
<evidence type="ECO:0000313" key="5">
    <source>
        <dbReference type="EMBL" id="QQD18545.1"/>
    </source>
</evidence>
<dbReference type="SUPFAM" id="SSF51735">
    <property type="entry name" value="NAD(P)-binding Rossmann-fold domains"/>
    <property type="match status" value="1"/>
</dbReference>
<keyword evidence="2" id="KW-0560">Oxidoreductase</keyword>
<dbReference type="Proteomes" id="UP000596063">
    <property type="component" value="Chromosome"/>
</dbReference>
<dbReference type="PANTHER" id="PTHR43391:SF26">
    <property type="entry name" value="BLL7251 PROTEIN"/>
    <property type="match status" value="1"/>
</dbReference>
<dbReference type="Pfam" id="PF00106">
    <property type="entry name" value="adh_short"/>
    <property type="match status" value="1"/>
</dbReference>
<evidence type="ECO:0000313" key="6">
    <source>
        <dbReference type="Proteomes" id="UP000596063"/>
    </source>
</evidence>
<protein>
    <submittedName>
        <fullName evidence="5">SDR family oxidoreductase</fullName>
    </submittedName>
</protein>